<dbReference type="PANTHER" id="PTHR14553">
    <property type="entry name" value="UNCHARACTERIZED PROTEIN C1ORF50"/>
    <property type="match status" value="1"/>
</dbReference>
<dbReference type="KEGG" id="tca:655056"/>
<dbReference type="HOGENOM" id="CLU_102988_0_1_1"/>
<accession>D6WKU7</accession>
<gene>
    <name evidence="1" type="primary">AUGUSTUS-3.0.2_13563</name>
    <name evidence="1" type="ORF">TcasGA2_TC013563</name>
</gene>
<keyword evidence="2" id="KW-1185">Reference proteome</keyword>
<dbReference type="STRING" id="7070.D6WKU7"/>
<dbReference type="PhylomeDB" id="D6WKU7"/>
<sequence>MKRSIDATDLQTFLRDDSEPETKVMLVEREAKPGGVSLVNPNAIAKKSYTDAMELSEGVSNVNTAMHANARNKLDVIGRQMRNLQELMSSVFEETKLSIELHNVACNFVKKPGHIYHLYEKPSGQKYFGMLSPEEWLNAPHNYLGSYMLESDLSWTPARSIDGRYEGVNFLKQFFGAPHLQALS</sequence>
<dbReference type="PANTHER" id="PTHR14553:SF1">
    <property type="entry name" value="SIMILAR TO CHROMOSOME 1 OPEN READING FRAME 50"/>
    <property type="match status" value="1"/>
</dbReference>
<dbReference type="Proteomes" id="UP000007266">
    <property type="component" value="Linkage group 5"/>
</dbReference>
<dbReference type="OMA" id="KEWGANC"/>
<reference evidence="1 2" key="2">
    <citation type="journal article" date="2010" name="Nucleic Acids Res.">
        <title>BeetleBase in 2010: revisions to provide comprehensive genomic information for Tribolium castaneum.</title>
        <authorList>
            <person name="Kim H.S."/>
            <person name="Murphy T."/>
            <person name="Xia J."/>
            <person name="Caragea D."/>
            <person name="Park Y."/>
            <person name="Beeman R.W."/>
            <person name="Lorenzen M.D."/>
            <person name="Butcher S."/>
            <person name="Manak J.R."/>
            <person name="Brown S.J."/>
        </authorList>
    </citation>
    <scope>GENOME REANNOTATION</scope>
    <source>
        <strain evidence="1 2">Georgia GA2</strain>
    </source>
</reference>
<dbReference type="AlphaFoldDB" id="D6WKU7"/>
<name>D6WKU7_TRICA</name>
<dbReference type="InterPro" id="IPR019534">
    <property type="entry name" value="DUF2452"/>
</dbReference>
<evidence type="ECO:0000313" key="1">
    <source>
        <dbReference type="EMBL" id="EFA03558.1"/>
    </source>
</evidence>
<protein>
    <submittedName>
        <fullName evidence="1">Uncharacterized protein C1orf50 homolog-like Protein</fullName>
    </submittedName>
</protein>
<dbReference type="InParanoid" id="D6WKU7"/>
<evidence type="ECO:0000313" key="2">
    <source>
        <dbReference type="Proteomes" id="UP000007266"/>
    </source>
</evidence>
<reference evidence="1 2" key="1">
    <citation type="journal article" date="2008" name="Nature">
        <title>The genome of the model beetle and pest Tribolium castaneum.</title>
        <authorList>
            <consortium name="Tribolium Genome Sequencing Consortium"/>
            <person name="Richards S."/>
            <person name="Gibbs R.A."/>
            <person name="Weinstock G.M."/>
            <person name="Brown S.J."/>
            <person name="Denell R."/>
            <person name="Beeman R.W."/>
            <person name="Gibbs R."/>
            <person name="Beeman R.W."/>
            <person name="Brown S.J."/>
            <person name="Bucher G."/>
            <person name="Friedrich M."/>
            <person name="Grimmelikhuijzen C.J."/>
            <person name="Klingler M."/>
            <person name="Lorenzen M."/>
            <person name="Richards S."/>
            <person name="Roth S."/>
            <person name="Schroder R."/>
            <person name="Tautz D."/>
            <person name="Zdobnov E.M."/>
            <person name="Muzny D."/>
            <person name="Gibbs R.A."/>
            <person name="Weinstock G.M."/>
            <person name="Attaway T."/>
            <person name="Bell S."/>
            <person name="Buhay C.J."/>
            <person name="Chandrabose M.N."/>
            <person name="Chavez D."/>
            <person name="Clerk-Blankenburg K.P."/>
            <person name="Cree A."/>
            <person name="Dao M."/>
            <person name="Davis C."/>
            <person name="Chacko J."/>
            <person name="Dinh H."/>
            <person name="Dugan-Rocha S."/>
            <person name="Fowler G."/>
            <person name="Garner T.T."/>
            <person name="Garnes J."/>
            <person name="Gnirke A."/>
            <person name="Hawes A."/>
            <person name="Hernandez J."/>
            <person name="Hines S."/>
            <person name="Holder M."/>
            <person name="Hume J."/>
            <person name="Jhangiani S.N."/>
            <person name="Joshi V."/>
            <person name="Khan Z.M."/>
            <person name="Jackson L."/>
            <person name="Kovar C."/>
            <person name="Kowis A."/>
            <person name="Lee S."/>
            <person name="Lewis L.R."/>
            <person name="Margolis J."/>
            <person name="Morgan M."/>
            <person name="Nazareth L.V."/>
            <person name="Nguyen N."/>
            <person name="Okwuonu G."/>
            <person name="Parker D."/>
            <person name="Richards S."/>
            <person name="Ruiz S.J."/>
            <person name="Santibanez J."/>
            <person name="Savard J."/>
            <person name="Scherer S.E."/>
            <person name="Schneider B."/>
            <person name="Sodergren E."/>
            <person name="Tautz D."/>
            <person name="Vattahil S."/>
            <person name="Villasana D."/>
            <person name="White C.S."/>
            <person name="Wright R."/>
            <person name="Park Y."/>
            <person name="Beeman R.W."/>
            <person name="Lord J."/>
            <person name="Oppert B."/>
            <person name="Lorenzen M."/>
            <person name="Brown S."/>
            <person name="Wang L."/>
            <person name="Savard J."/>
            <person name="Tautz D."/>
            <person name="Richards S."/>
            <person name="Weinstock G."/>
            <person name="Gibbs R.A."/>
            <person name="Liu Y."/>
            <person name="Worley K."/>
            <person name="Weinstock G."/>
            <person name="Elsik C.G."/>
            <person name="Reese J.T."/>
            <person name="Elhaik E."/>
            <person name="Landan G."/>
            <person name="Graur D."/>
            <person name="Arensburger P."/>
            <person name="Atkinson P."/>
            <person name="Beeman R.W."/>
            <person name="Beidler J."/>
            <person name="Brown S.J."/>
            <person name="Demuth J.P."/>
            <person name="Drury D.W."/>
            <person name="Du Y.Z."/>
            <person name="Fujiwara H."/>
            <person name="Lorenzen M."/>
            <person name="Maselli V."/>
            <person name="Osanai M."/>
            <person name="Park Y."/>
            <person name="Robertson H.M."/>
            <person name="Tu Z."/>
            <person name="Wang J.J."/>
            <person name="Wang S."/>
            <person name="Richards S."/>
            <person name="Song H."/>
            <person name="Zhang L."/>
            <person name="Sodergren E."/>
            <person name="Werner D."/>
            <person name="Stanke M."/>
            <person name="Morgenstern B."/>
            <person name="Solovyev V."/>
            <person name="Kosarev P."/>
            <person name="Brown G."/>
            <person name="Chen H.C."/>
            <person name="Ermolaeva O."/>
            <person name="Hlavina W."/>
            <person name="Kapustin Y."/>
            <person name="Kiryutin B."/>
            <person name="Kitts P."/>
            <person name="Maglott D."/>
            <person name="Pruitt K."/>
            <person name="Sapojnikov V."/>
            <person name="Souvorov A."/>
            <person name="Mackey A.J."/>
            <person name="Waterhouse R.M."/>
            <person name="Wyder S."/>
            <person name="Zdobnov E.M."/>
            <person name="Zdobnov E.M."/>
            <person name="Wyder S."/>
            <person name="Kriventseva E.V."/>
            <person name="Kadowaki T."/>
            <person name="Bork P."/>
            <person name="Aranda M."/>
            <person name="Bao R."/>
            <person name="Beermann A."/>
            <person name="Berns N."/>
            <person name="Bolognesi R."/>
            <person name="Bonneton F."/>
            <person name="Bopp D."/>
            <person name="Brown S.J."/>
            <person name="Bucher G."/>
            <person name="Butts T."/>
            <person name="Chaumot A."/>
            <person name="Denell R.E."/>
            <person name="Ferrier D.E."/>
            <person name="Friedrich M."/>
            <person name="Gordon C.M."/>
            <person name="Jindra M."/>
            <person name="Klingler M."/>
            <person name="Lan Q."/>
            <person name="Lattorff H.M."/>
            <person name="Laudet V."/>
            <person name="von Levetsow C."/>
            <person name="Liu Z."/>
            <person name="Lutz R."/>
            <person name="Lynch J.A."/>
            <person name="da Fonseca R.N."/>
            <person name="Posnien N."/>
            <person name="Reuter R."/>
            <person name="Roth S."/>
            <person name="Savard J."/>
            <person name="Schinko J.B."/>
            <person name="Schmitt C."/>
            <person name="Schoppmeier M."/>
            <person name="Schroder R."/>
            <person name="Shippy T.D."/>
            <person name="Simonnet F."/>
            <person name="Marques-Souza H."/>
            <person name="Tautz D."/>
            <person name="Tomoyasu Y."/>
            <person name="Trauner J."/>
            <person name="Van der Zee M."/>
            <person name="Vervoort M."/>
            <person name="Wittkopp N."/>
            <person name="Wimmer E.A."/>
            <person name="Yang X."/>
            <person name="Jones A.K."/>
            <person name="Sattelle D.B."/>
            <person name="Ebert P.R."/>
            <person name="Nelson D."/>
            <person name="Scott J.G."/>
            <person name="Beeman R.W."/>
            <person name="Muthukrishnan S."/>
            <person name="Kramer K.J."/>
            <person name="Arakane Y."/>
            <person name="Beeman R.W."/>
            <person name="Zhu Q."/>
            <person name="Hogenkamp D."/>
            <person name="Dixit R."/>
            <person name="Oppert B."/>
            <person name="Jiang H."/>
            <person name="Zou Z."/>
            <person name="Marshall J."/>
            <person name="Elpidina E."/>
            <person name="Vinokurov K."/>
            <person name="Oppert C."/>
            <person name="Zou Z."/>
            <person name="Evans J."/>
            <person name="Lu Z."/>
            <person name="Zhao P."/>
            <person name="Sumathipala N."/>
            <person name="Altincicek B."/>
            <person name="Vilcinskas A."/>
            <person name="Williams M."/>
            <person name="Hultmark D."/>
            <person name="Hetru C."/>
            <person name="Jiang H."/>
            <person name="Grimmelikhuijzen C.J."/>
            <person name="Hauser F."/>
            <person name="Cazzamali G."/>
            <person name="Williamson M."/>
            <person name="Park Y."/>
            <person name="Li B."/>
            <person name="Tanaka Y."/>
            <person name="Predel R."/>
            <person name="Neupert S."/>
            <person name="Schachtner J."/>
            <person name="Verleyen P."/>
            <person name="Raible F."/>
            <person name="Bork P."/>
            <person name="Friedrich M."/>
            <person name="Walden K.K."/>
            <person name="Robertson H.M."/>
            <person name="Angeli S."/>
            <person name="Foret S."/>
            <person name="Bucher G."/>
            <person name="Schuetz S."/>
            <person name="Maleszka R."/>
            <person name="Wimmer E.A."/>
            <person name="Beeman R.W."/>
            <person name="Lorenzen M."/>
            <person name="Tomoyasu Y."/>
            <person name="Miller S.C."/>
            <person name="Grossmann D."/>
            <person name="Bucher G."/>
        </authorList>
    </citation>
    <scope>NUCLEOTIDE SEQUENCE [LARGE SCALE GENOMIC DNA]</scope>
    <source>
        <strain evidence="1 2">Georgia GA2</strain>
    </source>
</reference>
<dbReference type="FunCoup" id="D6WKU7">
    <property type="interactions" value="51"/>
</dbReference>
<dbReference type="EMBL" id="KQ971343">
    <property type="protein sequence ID" value="EFA03558.1"/>
    <property type="molecule type" value="Genomic_DNA"/>
</dbReference>
<dbReference type="OrthoDB" id="9995764at2759"/>
<proteinExistence type="predicted"/>
<dbReference type="eggNOG" id="ENOG502QWKE">
    <property type="taxonomic scope" value="Eukaryota"/>
</dbReference>
<dbReference type="Pfam" id="PF10504">
    <property type="entry name" value="DUF2452"/>
    <property type="match status" value="1"/>
</dbReference>
<organism evidence="1 2">
    <name type="scientific">Tribolium castaneum</name>
    <name type="common">Red flour beetle</name>
    <dbReference type="NCBI Taxonomy" id="7070"/>
    <lineage>
        <taxon>Eukaryota</taxon>
        <taxon>Metazoa</taxon>
        <taxon>Ecdysozoa</taxon>
        <taxon>Arthropoda</taxon>
        <taxon>Hexapoda</taxon>
        <taxon>Insecta</taxon>
        <taxon>Pterygota</taxon>
        <taxon>Neoptera</taxon>
        <taxon>Endopterygota</taxon>
        <taxon>Coleoptera</taxon>
        <taxon>Polyphaga</taxon>
        <taxon>Cucujiformia</taxon>
        <taxon>Tenebrionidae</taxon>
        <taxon>Tenebrionidae incertae sedis</taxon>
        <taxon>Tribolium</taxon>
    </lineage>
</organism>